<evidence type="ECO:0000256" key="6">
    <source>
        <dbReference type="SAM" id="SignalP"/>
    </source>
</evidence>
<dbReference type="SUPFAM" id="SSF48452">
    <property type="entry name" value="TPR-like"/>
    <property type="match status" value="1"/>
</dbReference>
<comment type="subcellular location">
    <subcellularLocation>
        <location evidence="1">Cell outer membrane</location>
    </subcellularLocation>
</comment>
<dbReference type="Proteomes" id="UP000241964">
    <property type="component" value="Unassembled WGS sequence"/>
</dbReference>
<dbReference type="OrthoDB" id="5694214at2"/>
<evidence type="ECO:0000259" key="7">
    <source>
        <dbReference type="Pfam" id="PF07980"/>
    </source>
</evidence>
<comment type="caution">
    <text evidence="9">The sequence shown here is derived from an EMBL/GenBank/DDBJ whole genome shotgun (WGS) entry which is preliminary data.</text>
</comment>
<reference evidence="9 10" key="1">
    <citation type="submission" date="2018-03" db="EMBL/GenBank/DDBJ databases">
        <title>Genomic Encyclopedia of Archaeal and Bacterial Type Strains, Phase II (KMG-II): from individual species to whole genera.</title>
        <authorList>
            <person name="Goeker M."/>
        </authorList>
    </citation>
    <scope>NUCLEOTIDE SEQUENCE [LARGE SCALE GENOMIC DNA]</scope>
    <source>
        <strain evidence="9 10">DSM 29057</strain>
    </source>
</reference>
<proteinExistence type="inferred from homology"/>
<comment type="similarity">
    <text evidence="2">Belongs to the SusD family.</text>
</comment>
<feature type="domain" description="SusD-like N-terminal" evidence="8">
    <location>
        <begin position="92"/>
        <end position="211"/>
    </location>
</feature>
<feature type="signal peptide" evidence="6">
    <location>
        <begin position="1"/>
        <end position="20"/>
    </location>
</feature>
<organism evidence="9 10">
    <name type="scientific">Dyadobacter jiangsuensis</name>
    <dbReference type="NCBI Taxonomy" id="1591085"/>
    <lineage>
        <taxon>Bacteria</taxon>
        <taxon>Pseudomonadati</taxon>
        <taxon>Bacteroidota</taxon>
        <taxon>Cytophagia</taxon>
        <taxon>Cytophagales</taxon>
        <taxon>Spirosomataceae</taxon>
        <taxon>Dyadobacter</taxon>
    </lineage>
</organism>
<evidence type="ECO:0000259" key="8">
    <source>
        <dbReference type="Pfam" id="PF14322"/>
    </source>
</evidence>
<accession>A0A2P8FZN5</accession>
<dbReference type="Pfam" id="PF14322">
    <property type="entry name" value="SusD-like_3"/>
    <property type="match status" value="1"/>
</dbReference>
<gene>
    <name evidence="9" type="ORF">CLV60_10831</name>
</gene>
<evidence type="ECO:0000313" key="9">
    <source>
        <dbReference type="EMBL" id="PSL27177.1"/>
    </source>
</evidence>
<name>A0A2P8FZN5_9BACT</name>
<dbReference type="Pfam" id="PF07980">
    <property type="entry name" value="SusD_RagB"/>
    <property type="match status" value="1"/>
</dbReference>
<evidence type="ECO:0000256" key="5">
    <source>
        <dbReference type="ARBA" id="ARBA00023237"/>
    </source>
</evidence>
<dbReference type="InterPro" id="IPR012944">
    <property type="entry name" value="SusD_RagB_dom"/>
</dbReference>
<dbReference type="CDD" id="cd08977">
    <property type="entry name" value="SusD"/>
    <property type="match status" value="1"/>
</dbReference>
<feature type="chain" id="PRO_5015151808" evidence="6">
    <location>
        <begin position="21"/>
        <end position="492"/>
    </location>
</feature>
<dbReference type="RefSeq" id="WP_106596596.1">
    <property type="nucleotide sequence ID" value="NZ_PYAS01000008.1"/>
</dbReference>
<protein>
    <submittedName>
        <fullName evidence="9">Putative outer membrane starch-binding protein</fullName>
    </submittedName>
</protein>
<dbReference type="GO" id="GO:0009279">
    <property type="term" value="C:cell outer membrane"/>
    <property type="evidence" value="ECO:0007669"/>
    <property type="project" value="UniProtKB-SubCell"/>
</dbReference>
<evidence type="ECO:0000313" key="10">
    <source>
        <dbReference type="Proteomes" id="UP000241964"/>
    </source>
</evidence>
<dbReference type="Gene3D" id="1.25.40.390">
    <property type="match status" value="1"/>
</dbReference>
<keyword evidence="10" id="KW-1185">Reference proteome</keyword>
<sequence length="492" mass="54883">MKKLRLILFTLLVCFCGASCDVLDVAPVSVITTNSFWKTQEDAEGALNGMYVNLRNVSGAIYTLGEQRSEVFEGGIYGSGRNDLFLNELSGDQPHHPDWSGFYATINSANLIIKYVPGITFKSEAVKNSILAQAYSMRAYTYFVMTRTWGDLIIRTEPTETSGAEVTIKERAPQAEVFALIKSDIEMALTLFPDNNFAAGRSKWSRAAVNTLKADVHLWTGKRMNGGAADFTKALAAIAEVEKADVSLLPNYADLFEYANKGNKETIMTIRYQDLDGASNNQFWLHWIIDSAIPANIDAATKALIQPVGGGQGLLVVTSLVRNQFTEDDTRKKASFHEIFTYDAEGKPTFYTTLSMKGRGLLTGGTRLFLSDIVLYRYADVILLKAEAKNALDQDPTEEINKVRQRAYGANYSKHVFVKGAKQANDDAILKERLYELLYEGKRWWDLVRFGQVFDLVPNLKARKGQDHLLLFPIANTVLSLEPKVKQNPGYN</sequence>
<feature type="domain" description="RagB/SusD" evidence="7">
    <location>
        <begin position="372"/>
        <end position="491"/>
    </location>
</feature>
<keyword evidence="3 6" id="KW-0732">Signal</keyword>
<evidence type="ECO:0000256" key="3">
    <source>
        <dbReference type="ARBA" id="ARBA00022729"/>
    </source>
</evidence>
<keyword evidence="4" id="KW-0472">Membrane</keyword>
<dbReference type="InterPro" id="IPR011990">
    <property type="entry name" value="TPR-like_helical_dom_sf"/>
</dbReference>
<dbReference type="AlphaFoldDB" id="A0A2P8FZN5"/>
<dbReference type="EMBL" id="PYAS01000008">
    <property type="protein sequence ID" value="PSL27177.1"/>
    <property type="molecule type" value="Genomic_DNA"/>
</dbReference>
<evidence type="ECO:0000256" key="4">
    <source>
        <dbReference type="ARBA" id="ARBA00023136"/>
    </source>
</evidence>
<keyword evidence="5" id="KW-0998">Cell outer membrane</keyword>
<evidence type="ECO:0000256" key="1">
    <source>
        <dbReference type="ARBA" id="ARBA00004442"/>
    </source>
</evidence>
<dbReference type="InterPro" id="IPR033985">
    <property type="entry name" value="SusD-like_N"/>
</dbReference>
<evidence type="ECO:0000256" key="2">
    <source>
        <dbReference type="ARBA" id="ARBA00006275"/>
    </source>
</evidence>